<dbReference type="SMART" id="SM00173">
    <property type="entry name" value="RAS"/>
    <property type="match status" value="1"/>
</dbReference>
<dbReference type="InterPro" id="IPR001806">
    <property type="entry name" value="Small_GTPase"/>
</dbReference>
<dbReference type="NCBIfam" id="TIGR00231">
    <property type="entry name" value="small_GTP"/>
    <property type="match status" value="1"/>
</dbReference>
<dbReference type="SMART" id="SM00176">
    <property type="entry name" value="RAN"/>
    <property type="match status" value="1"/>
</dbReference>
<dbReference type="PRINTS" id="PR00449">
    <property type="entry name" value="RASTRNSFRMNG"/>
</dbReference>
<evidence type="ECO:0000313" key="4">
    <source>
        <dbReference type="Proteomes" id="UP000444721"/>
    </source>
</evidence>
<dbReference type="VEuPathDB" id="AmoebaDB:FDP41_013145"/>
<dbReference type="Gene3D" id="3.40.50.300">
    <property type="entry name" value="P-loop containing nucleotide triphosphate hydrolases"/>
    <property type="match status" value="2"/>
</dbReference>
<dbReference type="OrthoDB" id="10331944at2759"/>
<dbReference type="SMART" id="SM00175">
    <property type="entry name" value="RAB"/>
    <property type="match status" value="1"/>
</dbReference>
<dbReference type="SMART" id="SM00174">
    <property type="entry name" value="RHO"/>
    <property type="match status" value="1"/>
</dbReference>
<dbReference type="InterPro" id="IPR005225">
    <property type="entry name" value="Small_GTP-bd"/>
</dbReference>
<dbReference type="Pfam" id="PF00071">
    <property type="entry name" value="Ras"/>
    <property type="match status" value="1"/>
</dbReference>
<dbReference type="PANTHER" id="PTHR47978">
    <property type="match status" value="1"/>
</dbReference>
<dbReference type="EMBL" id="VFQX01000017">
    <property type="protein sequence ID" value="KAF0980662.1"/>
    <property type="molecule type" value="Genomic_DNA"/>
</dbReference>
<dbReference type="Proteomes" id="UP000444721">
    <property type="component" value="Unassembled WGS sequence"/>
</dbReference>
<dbReference type="VEuPathDB" id="AmoebaDB:NfTy_035750"/>
<dbReference type="PROSITE" id="PS51419">
    <property type="entry name" value="RAB"/>
    <property type="match status" value="1"/>
</dbReference>
<dbReference type="VEuPathDB" id="AmoebaDB:NF0027270"/>
<keyword evidence="4" id="KW-1185">Reference proteome</keyword>
<gene>
    <name evidence="3" type="ORF">FDP41_013145</name>
</gene>
<dbReference type="AlphaFoldDB" id="A0A6A5C1L7"/>
<name>A0A6A5C1L7_NAEFO</name>
<feature type="compositionally biased region" description="Gly residues" evidence="2">
    <location>
        <begin position="285"/>
        <end position="294"/>
    </location>
</feature>
<dbReference type="GO" id="GO:0005525">
    <property type="term" value="F:GTP binding"/>
    <property type="evidence" value="ECO:0007669"/>
    <property type="project" value="InterPro"/>
</dbReference>
<protein>
    <submittedName>
        <fullName evidence="3">Uncharacterized protein</fullName>
    </submittedName>
</protein>
<feature type="compositionally biased region" description="Polar residues" evidence="2">
    <location>
        <begin position="141"/>
        <end position="184"/>
    </location>
</feature>
<dbReference type="GO" id="GO:0003924">
    <property type="term" value="F:GTPase activity"/>
    <property type="evidence" value="ECO:0007669"/>
    <property type="project" value="InterPro"/>
</dbReference>
<dbReference type="InterPro" id="IPR027417">
    <property type="entry name" value="P-loop_NTPase"/>
</dbReference>
<comment type="caution">
    <text evidence="3">The sequence shown here is derived from an EMBL/GenBank/DDBJ whole genome shotgun (WGS) entry which is preliminary data.</text>
</comment>
<feature type="compositionally biased region" description="Low complexity" evidence="2">
    <location>
        <begin position="265"/>
        <end position="278"/>
    </location>
</feature>
<evidence type="ECO:0000313" key="3">
    <source>
        <dbReference type="EMBL" id="KAF0980662.1"/>
    </source>
</evidence>
<feature type="compositionally biased region" description="Polar residues" evidence="2">
    <location>
        <begin position="248"/>
        <end position="257"/>
    </location>
</feature>
<feature type="region of interest" description="Disordered" evidence="2">
    <location>
        <begin position="244"/>
        <end position="327"/>
    </location>
</feature>
<dbReference type="SUPFAM" id="SSF52540">
    <property type="entry name" value="P-loop containing nucleoside triphosphate hydrolases"/>
    <property type="match status" value="1"/>
</dbReference>
<evidence type="ECO:0000256" key="2">
    <source>
        <dbReference type="SAM" id="MobiDB-lite"/>
    </source>
</evidence>
<accession>A0A6A5C1L7</accession>
<dbReference type="GeneID" id="68120360"/>
<feature type="compositionally biased region" description="Polar residues" evidence="2">
    <location>
        <begin position="310"/>
        <end position="322"/>
    </location>
</feature>
<organism evidence="3 4">
    <name type="scientific">Naegleria fowleri</name>
    <name type="common">Brain eating amoeba</name>
    <dbReference type="NCBI Taxonomy" id="5763"/>
    <lineage>
        <taxon>Eukaryota</taxon>
        <taxon>Discoba</taxon>
        <taxon>Heterolobosea</taxon>
        <taxon>Tetramitia</taxon>
        <taxon>Eutetramitia</taxon>
        <taxon>Vahlkampfiidae</taxon>
        <taxon>Naegleria</taxon>
    </lineage>
</organism>
<keyword evidence="1" id="KW-0547">Nucleotide-binding</keyword>
<dbReference type="CDD" id="cd00154">
    <property type="entry name" value="Rab"/>
    <property type="match status" value="1"/>
</dbReference>
<proteinExistence type="predicted"/>
<feature type="compositionally biased region" description="Low complexity" evidence="2">
    <location>
        <begin position="295"/>
        <end position="309"/>
    </location>
</feature>
<dbReference type="RefSeq" id="XP_044565375.1">
    <property type="nucleotide sequence ID" value="XM_044703743.1"/>
</dbReference>
<dbReference type="FunFam" id="3.40.50.300:FF:001447">
    <property type="entry name" value="Ras-related protein Rab-1B"/>
    <property type="match status" value="1"/>
</dbReference>
<feature type="region of interest" description="Disordered" evidence="2">
    <location>
        <begin position="141"/>
        <end position="190"/>
    </location>
</feature>
<evidence type="ECO:0000256" key="1">
    <source>
        <dbReference type="ARBA" id="ARBA00022741"/>
    </source>
</evidence>
<reference evidence="3 4" key="1">
    <citation type="journal article" date="2019" name="Sci. Rep.">
        <title>Nanopore sequencing improves the draft genome of the human pathogenic amoeba Naegleria fowleri.</title>
        <authorList>
            <person name="Liechti N."/>
            <person name="Schurch N."/>
            <person name="Bruggmann R."/>
            <person name="Wittwer M."/>
        </authorList>
    </citation>
    <scope>NUCLEOTIDE SEQUENCE [LARGE SCALE GENOMIC DNA]</scope>
    <source>
        <strain evidence="3 4">ATCC 30894</strain>
    </source>
</reference>
<sequence length="347" mass="38023">MHKVVLIGDSGVGKTCLLARYNTNKFRAQTPTIGATFSTKRLLCNDEVVALQLWDTAGQERFKSMLPMYYRGAACAVICFDSMRVQTAENVKNWVKELQMHADDDILIVINCTKCDLLRETSEWRTFIKNYLNKSNRSDNISSADRTGSYTSITSASTGSTPPQHHDPNSQSPISEVNESNNGADNPFGATGVYNDPSYPFYDMIQYAQSINAIYVETSSKDNEGIDEMFMIIAKKLVESHRKRHEFSSQTSQNRGARSTDDDFLSTTSSSYSIRSSSPAAVTRSGGGCCGLGGSTPSTGSQTSSTGTSPIATGFSTSNIKPTNEKFSNHSPTFITVRSGLVDDRFR</sequence>